<keyword evidence="5 6" id="KW-0472">Membrane</keyword>
<dbReference type="SMART" id="SM00849">
    <property type="entry name" value="Lactamase_B"/>
    <property type="match status" value="1"/>
</dbReference>
<accession>A0ABT7NDY0</accession>
<dbReference type="InterPro" id="IPR052159">
    <property type="entry name" value="Competence_DNA_uptake"/>
</dbReference>
<evidence type="ECO:0000313" key="9">
    <source>
        <dbReference type="Proteomes" id="UP001174908"/>
    </source>
</evidence>
<dbReference type="InterPro" id="IPR004477">
    <property type="entry name" value="ComEC_N"/>
</dbReference>
<feature type="transmembrane region" description="Helical" evidence="6">
    <location>
        <begin position="444"/>
        <end position="463"/>
    </location>
</feature>
<keyword evidence="9" id="KW-1185">Reference proteome</keyword>
<evidence type="ECO:0000256" key="5">
    <source>
        <dbReference type="ARBA" id="ARBA00023136"/>
    </source>
</evidence>
<feature type="domain" description="Metallo-beta-lactamase" evidence="7">
    <location>
        <begin position="557"/>
        <end position="753"/>
    </location>
</feature>
<dbReference type="NCBIfam" id="TIGR00360">
    <property type="entry name" value="ComEC_N-term"/>
    <property type="match status" value="1"/>
</dbReference>
<sequence>MRDRHAARAAWPFVGLGGFVAGSALQLQQAALWHWAAYVALVLAGATCIGTVIRARRLATRRAWLVALIGGAALGAGLAGVRGCAFVATALDPALQGRDLLLTGVVVQMPTPFEGGLRFRLDVDDGPAGVPPRIALSWYASQDRRWGSDEEAAPTGMAAAPPVDMPRAGERWRLPVRLKAPHGSFNPYGFDVELWAWVQGLQASGYVRSAAGAAPERLSSAGWSHPVEQAREHVRDAIAARVSDARMAGVLSALAVGDQAAIDRADWDLFRATGVAHLMSISGLHVTLFAWMAGGAVGWLWRRSRRLMLRWPAQHAAAFGGVVLAAAYALFSGWGVPSQRTVCMLAVMALLRGSGLRWPWPMAWLLTCATVVALDPWALTQAGFWLSFVAVGVLFAADAGKSRDTRSAWWTAPLRLLREQASVTLALTPLTLLLFQQASLVGLLANLVSIPWVTLGVLPLALLGVAAPPLWSIAAWSLQGLMSLLEVLAAWPMAQVGMAAPPLWAAAAGVAGGLVLAMRWPWPMRLLGLPLLLPALLWQPSRPEPGGFEVLAADVGQGSAILVRTAGHSLLFDAGPRFGLTGQDAGQQVLVPLLRALGDSPDLVVLSHSDLDHIGGAPALMRALPQARWMGSLPEGHALRTGRPFTPCVAERGWMWDGVRFEILHPLEPPEATPRTRPNGQSCVLRIVAADGAAALLTGDIESAQEAELLRRVGPQGLRADLLLAPHHGSRTSSSPPFVAAVDPSIVVFQAGYRNRFGHPAAAVRARYVHAGVQTLDSPGCGALHWRSLDPGAWTCERQARGRYWNHEARQTAAEP</sequence>
<keyword evidence="3 6" id="KW-0812">Transmembrane</keyword>
<dbReference type="Pfam" id="PF13567">
    <property type="entry name" value="DUF4131"/>
    <property type="match status" value="1"/>
</dbReference>
<dbReference type="Proteomes" id="UP001174908">
    <property type="component" value="Unassembled WGS sequence"/>
</dbReference>
<comment type="caution">
    <text evidence="8">The sequence shown here is derived from an EMBL/GenBank/DDBJ whole genome shotgun (WGS) entry which is preliminary data.</text>
</comment>
<dbReference type="InterPro" id="IPR036866">
    <property type="entry name" value="RibonucZ/Hydroxyglut_hydro"/>
</dbReference>
<feature type="transmembrane region" description="Helical" evidence="6">
    <location>
        <begin position="9"/>
        <end position="27"/>
    </location>
</feature>
<evidence type="ECO:0000256" key="6">
    <source>
        <dbReference type="SAM" id="Phobius"/>
    </source>
</evidence>
<organism evidence="8 9">
    <name type="scientific">Variovorax dokdonensis</name>
    <dbReference type="NCBI Taxonomy" id="344883"/>
    <lineage>
        <taxon>Bacteria</taxon>
        <taxon>Pseudomonadati</taxon>
        <taxon>Pseudomonadota</taxon>
        <taxon>Betaproteobacteria</taxon>
        <taxon>Burkholderiales</taxon>
        <taxon>Comamonadaceae</taxon>
        <taxon>Variovorax</taxon>
    </lineage>
</organism>
<gene>
    <name evidence="8" type="ORF">QTH91_16815</name>
</gene>
<keyword evidence="4 6" id="KW-1133">Transmembrane helix</keyword>
<evidence type="ECO:0000256" key="3">
    <source>
        <dbReference type="ARBA" id="ARBA00022692"/>
    </source>
</evidence>
<proteinExistence type="predicted"/>
<feature type="transmembrane region" description="Helical" evidence="6">
    <location>
        <begin position="275"/>
        <end position="301"/>
    </location>
</feature>
<reference evidence="8" key="1">
    <citation type="submission" date="2023-06" db="EMBL/GenBank/DDBJ databases">
        <authorList>
            <person name="Jiang Y."/>
            <person name="Liu Q."/>
        </authorList>
    </citation>
    <scope>NUCLEOTIDE SEQUENCE</scope>
    <source>
        <strain evidence="8">CGMCC 1.12089</strain>
    </source>
</reference>
<dbReference type="InterPro" id="IPR035681">
    <property type="entry name" value="ComA-like_MBL"/>
</dbReference>
<comment type="subcellular location">
    <subcellularLocation>
        <location evidence="1">Cell membrane</location>
        <topology evidence="1">Multi-pass membrane protein</topology>
    </subcellularLocation>
</comment>
<dbReference type="Pfam" id="PF03772">
    <property type="entry name" value="Competence"/>
    <property type="match status" value="1"/>
</dbReference>
<feature type="transmembrane region" description="Helical" evidence="6">
    <location>
        <begin position="33"/>
        <end position="53"/>
    </location>
</feature>
<dbReference type="InterPro" id="IPR025405">
    <property type="entry name" value="DUF4131"/>
</dbReference>
<dbReference type="CDD" id="cd07731">
    <property type="entry name" value="ComA-like_MBL-fold"/>
    <property type="match status" value="1"/>
</dbReference>
<dbReference type="Gene3D" id="3.60.15.10">
    <property type="entry name" value="Ribonuclease Z/Hydroxyacylglutathione hydrolase-like"/>
    <property type="match status" value="1"/>
</dbReference>
<dbReference type="PANTHER" id="PTHR30619">
    <property type="entry name" value="DNA INTERNALIZATION/COMPETENCE PROTEIN COMEC/REC2"/>
    <property type="match status" value="1"/>
</dbReference>
<feature type="transmembrane region" description="Helical" evidence="6">
    <location>
        <begin position="503"/>
        <end position="522"/>
    </location>
</feature>
<evidence type="ECO:0000256" key="4">
    <source>
        <dbReference type="ARBA" id="ARBA00022989"/>
    </source>
</evidence>
<dbReference type="Pfam" id="PF00753">
    <property type="entry name" value="Lactamase_B"/>
    <property type="match status" value="1"/>
</dbReference>
<dbReference type="PANTHER" id="PTHR30619:SF1">
    <property type="entry name" value="RECOMBINATION PROTEIN 2"/>
    <property type="match status" value="1"/>
</dbReference>
<evidence type="ECO:0000256" key="2">
    <source>
        <dbReference type="ARBA" id="ARBA00022475"/>
    </source>
</evidence>
<feature type="transmembrane region" description="Helical" evidence="6">
    <location>
        <begin position="384"/>
        <end position="400"/>
    </location>
</feature>
<keyword evidence="2" id="KW-1003">Cell membrane</keyword>
<evidence type="ECO:0000256" key="1">
    <source>
        <dbReference type="ARBA" id="ARBA00004651"/>
    </source>
</evidence>
<dbReference type="EMBL" id="JASZYV010000003">
    <property type="protein sequence ID" value="MDM0046155.1"/>
    <property type="molecule type" value="Genomic_DNA"/>
</dbReference>
<dbReference type="InterPro" id="IPR001279">
    <property type="entry name" value="Metallo-B-lactamas"/>
</dbReference>
<evidence type="ECO:0000259" key="7">
    <source>
        <dbReference type="SMART" id="SM00849"/>
    </source>
</evidence>
<feature type="transmembrane region" description="Helical" evidence="6">
    <location>
        <begin position="65"/>
        <end position="91"/>
    </location>
</feature>
<dbReference type="SUPFAM" id="SSF56281">
    <property type="entry name" value="Metallo-hydrolase/oxidoreductase"/>
    <property type="match status" value="1"/>
</dbReference>
<dbReference type="NCBIfam" id="TIGR00361">
    <property type="entry name" value="ComEC_Rec2"/>
    <property type="match status" value="1"/>
</dbReference>
<feature type="transmembrane region" description="Helical" evidence="6">
    <location>
        <begin position="470"/>
        <end position="491"/>
    </location>
</feature>
<protein>
    <submittedName>
        <fullName evidence="8">DNA internalization-related competence protein ComEC/Rec2</fullName>
    </submittedName>
</protein>
<name>A0ABT7NDY0_9BURK</name>
<dbReference type="RefSeq" id="WP_286661242.1">
    <property type="nucleotide sequence ID" value="NZ_JASZYV010000003.1"/>
</dbReference>
<evidence type="ECO:0000313" key="8">
    <source>
        <dbReference type="EMBL" id="MDM0046155.1"/>
    </source>
</evidence>
<feature type="transmembrane region" description="Helical" evidence="6">
    <location>
        <begin position="313"/>
        <end position="331"/>
    </location>
</feature>
<dbReference type="InterPro" id="IPR004797">
    <property type="entry name" value="Competence_ComEC/Rec2"/>
</dbReference>